<dbReference type="SUPFAM" id="SSF53448">
    <property type="entry name" value="Nucleotide-diphospho-sugar transferases"/>
    <property type="match status" value="1"/>
</dbReference>
<keyword evidence="4 7" id="KW-0812">Transmembrane</keyword>
<dbReference type="RefSeq" id="WP_152379569.1">
    <property type="nucleotide sequence ID" value="NZ_CP045298.1"/>
</dbReference>
<organism evidence="9 10">
    <name type="scientific">Paenibacillus brasilensis</name>
    <dbReference type="NCBI Taxonomy" id="128574"/>
    <lineage>
        <taxon>Bacteria</taxon>
        <taxon>Bacillati</taxon>
        <taxon>Bacillota</taxon>
        <taxon>Bacilli</taxon>
        <taxon>Bacillales</taxon>
        <taxon>Paenibacillaceae</taxon>
        <taxon>Paenibacillus</taxon>
    </lineage>
</organism>
<feature type="transmembrane region" description="Helical" evidence="7">
    <location>
        <begin position="231"/>
        <end position="252"/>
    </location>
</feature>
<dbReference type="Gene3D" id="3.90.550.10">
    <property type="entry name" value="Spore Coat Polysaccharide Biosynthesis Protein SpsA, Chain A"/>
    <property type="match status" value="1"/>
</dbReference>
<evidence type="ECO:0000256" key="5">
    <source>
        <dbReference type="ARBA" id="ARBA00022989"/>
    </source>
</evidence>
<name>A0ABU0KTI0_9BACL</name>
<gene>
    <name evidence="9" type="ORF">QOZ95_000887</name>
</gene>
<reference evidence="9 10" key="1">
    <citation type="submission" date="2023-07" db="EMBL/GenBank/DDBJ databases">
        <title>Genomic Encyclopedia of Type Strains, Phase IV (KMG-IV): sequencing the most valuable type-strain genomes for metagenomic binning, comparative biology and taxonomic classification.</title>
        <authorList>
            <person name="Goeker M."/>
        </authorList>
    </citation>
    <scope>NUCLEOTIDE SEQUENCE [LARGE SCALE GENOMIC DNA]</scope>
    <source>
        <strain evidence="9 10">DSM 14914</strain>
    </source>
</reference>
<evidence type="ECO:0000256" key="4">
    <source>
        <dbReference type="ARBA" id="ARBA00022692"/>
    </source>
</evidence>
<keyword evidence="10" id="KW-1185">Reference proteome</keyword>
<evidence type="ECO:0000256" key="1">
    <source>
        <dbReference type="ARBA" id="ARBA00004141"/>
    </source>
</evidence>
<dbReference type="Pfam" id="PF00535">
    <property type="entry name" value="Glycos_transf_2"/>
    <property type="match status" value="1"/>
</dbReference>
<evidence type="ECO:0000256" key="7">
    <source>
        <dbReference type="SAM" id="Phobius"/>
    </source>
</evidence>
<feature type="domain" description="Glycosyltransferase 2-like" evidence="8">
    <location>
        <begin position="7"/>
        <end position="168"/>
    </location>
</feature>
<evidence type="ECO:0000256" key="6">
    <source>
        <dbReference type="ARBA" id="ARBA00023136"/>
    </source>
</evidence>
<comment type="caution">
    <text evidence="9">The sequence shown here is derived from an EMBL/GenBank/DDBJ whole genome shotgun (WGS) entry which is preliminary data.</text>
</comment>
<feature type="transmembrane region" description="Helical" evidence="7">
    <location>
        <begin position="264"/>
        <end position="289"/>
    </location>
</feature>
<dbReference type="InterPro" id="IPR050256">
    <property type="entry name" value="Glycosyltransferase_2"/>
</dbReference>
<dbReference type="PANTHER" id="PTHR48090:SF1">
    <property type="entry name" value="PROPHAGE BACTOPRENOL GLUCOSYL TRANSFERASE HOMOLOG"/>
    <property type="match status" value="1"/>
</dbReference>
<keyword evidence="5 7" id="KW-1133">Transmembrane helix</keyword>
<dbReference type="CDD" id="cd04187">
    <property type="entry name" value="DPM1_like_bac"/>
    <property type="match status" value="1"/>
</dbReference>
<evidence type="ECO:0000313" key="9">
    <source>
        <dbReference type="EMBL" id="MDQ0492738.1"/>
    </source>
</evidence>
<keyword evidence="3" id="KW-0808">Transferase</keyword>
<dbReference type="EMBL" id="JAUSWA010000003">
    <property type="protein sequence ID" value="MDQ0492738.1"/>
    <property type="molecule type" value="Genomic_DNA"/>
</dbReference>
<evidence type="ECO:0000256" key="3">
    <source>
        <dbReference type="ARBA" id="ARBA00022679"/>
    </source>
</evidence>
<dbReference type="InterPro" id="IPR029044">
    <property type="entry name" value="Nucleotide-diphossugar_trans"/>
</dbReference>
<accession>A0ABU0KTI0</accession>
<sequence>MNQLTISLIVPMYNEEDNIDLFYNKISQVMNLNNYNYEIVCINDGSKDRTLEKLKLLAKNDHHVKVIELSRNFGKEIAMSAGLKYSKGDVVVPIDADLQDPPEVIPEMVKKWSEGYDVVYATRLKRDGETFLKKTTAHLFYRFMKKITRVDIPADTGDFRLMSRQVVDAINLLPEHHRFMKGLFSWVGFRQTSIEYNREPRYAGKTSFNYWKLWNFAIEGITSFSFAPLQVAMYLGFTISILSLLYAGFLIIRTLLGIETVPGYPSLMVAILFFGGVQLITLGIIGEYVGRIYNETKRRPLYIVKEEINFNDNLFCTESIYSDRGVASTKDDI</sequence>
<keyword evidence="6 7" id="KW-0472">Membrane</keyword>
<dbReference type="PANTHER" id="PTHR48090">
    <property type="entry name" value="UNDECAPRENYL-PHOSPHATE 4-DEOXY-4-FORMAMIDO-L-ARABINOSE TRANSFERASE-RELATED"/>
    <property type="match status" value="1"/>
</dbReference>
<proteinExistence type="predicted"/>
<keyword evidence="2" id="KW-0328">Glycosyltransferase</keyword>
<comment type="subcellular location">
    <subcellularLocation>
        <location evidence="1">Membrane</location>
        <topology evidence="1">Multi-pass membrane protein</topology>
    </subcellularLocation>
</comment>
<evidence type="ECO:0000313" key="10">
    <source>
        <dbReference type="Proteomes" id="UP001242811"/>
    </source>
</evidence>
<evidence type="ECO:0000259" key="8">
    <source>
        <dbReference type="Pfam" id="PF00535"/>
    </source>
</evidence>
<evidence type="ECO:0000256" key="2">
    <source>
        <dbReference type="ARBA" id="ARBA00022676"/>
    </source>
</evidence>
<dbReference type="Proteomes" id="UP001242811">
    <property type="component" value="Unassembled WGS sequence"/>
</dbReference>
<dbReference type="InterPro" id="IPR001173">
    <property type="entry name" value="Glyco_trans_2-like"/>
</dbReference>
<protein>
    <submittedName>
        <fullName evidence="9">Glycosyltransferase involved in cell wall biosynthesis</fullName>
    </submittedName>
</protein>